<dbReference type="PANTHER" id="PTHR43581:SF2">
    <property type="entry name" value="EXCINUCLEASE ATPASE SUBUNIT"/>
    <property type="match status" value="1"/>
</dbReference>
<keyword evidence="2" id="KW-0255">Endonuclease</keyword>
<dbReference type="GO" id="GO:0016887">
    <property type="term" value="F:ATP hydrolysis activity"/>
    <property type="evidence" value="ECO:0007669"/>
    <property type="project" value="InterPro"/>
</dbReference>
<dbReference type="RefSeq" id="WP_093888846.1">
    <property type="nucleotide sequence ID" value="NZ_FOQY01000015.1"/>
</dbReference>
<gene>
    <name evidence="2" type="ORF">SAMN05216275_1154</name>
</gene>
<evidence type="ECO:0000313" key="3">
    <source>
        <dbReference type="Proteomes" id="UP000199111"/>
    </source>
</evidence>
<keyword evidence="2" id="KW-0540">Nuclease</keyword>
<sequence length="610" mass="68059">MLLTDFSARGFRSLLRLDGIPVSKPTILAGPNDGGKSAILAALSYLLGRWPLEDDDRTYLSSSNSLSRCEETEVEGMFTLDEWEQQTFGLKATVRLRRSAGADLVSRLECWLPVPQDERLRDLSSYKVPELKELAKEFGLSASGVRAKIEQSLREYAALHSGPEGWVQAPPGLETRMPTVLAFGGRSSEPNEAVRSVLQSCFQTHLADENLQGRLREIQAQVKESLQADAKSLCEHILSRCPDLKEVFVEPEVSFTQGLKAAPLRIARASGEHVGLERSGQGSARRISLAIWEWTSEFLQAEEEVAAEVTDTTEEPVPSRPQMIIVYDEPDTHLDYGYQRKIMQLIREQSALPHVGVIVATHSMNLIDGVDIADVVNLKLDDAGRTVMERLGIDEHGAIDRHLRHLAASLGLRNSVLLHERVFLAVEGSSEQQAIPVLFRLSEGISLQAAGIALWACSNNEGALHLASYLVEHQRSVMLMIDADSRNLPIFKSERLRRRFGQAHDDIVKLLGEPQQLNEFEELFGDEMWAEVANTIWPKTSGQWHAEDFKILRGNGKFSKDVQELLRRESEMGPGGKPEMMYLLASSLTSPEQVPTQLREVFTELRRQAG</sequence>
<dbReference type="AlphaFoldDB" id="A0A1I3VW65"/>
<keyword evidence="2" id="KW-0378">Hydrolase</keyword>
<dbReference type="Pfam" id="PF13175">
    <property type="entry name" value="AAA_15"/>
    <property type="match status" value="1"/>
</dbReference>
<dbReference type="Gene3D" id="3.40.50.300">
    <property type="entry name" value="P-loop containing nucleotide triphosphate hydrolases"/>
    <property type="match status" value="1"/>
</dbReference>
<dbReference type="Pfam" id="PF02037">
    <property type="entry name" value="SAP"/>
    <property type="match status" value="1"/>
</dbReference>
<dbReference type="PROSITE" id="PS50800">
    <property type="entry name" value="SAP"/>
    <property type="match status" value="1"/>
</dbReference>
<accession>A0A1I3VW65</accession>
<dbReference type="GO" id="GO:0004519">
    <property type="term" value="F:endonuclease activity"/>
    <property type="evidence" value="ECO:0007669"/>
    <property type="project" value="UniProtKB-KW"/>
</dbReference>
<dbReference type="Proteomes" id="UP000199111">
    <property type="component" value="Unassembled WGS sequence"/>
</dbReference>
<dbReference type="PANTHER" id="PTHR43581">
    <property type="entry name" value="ATP/GTP PHOSPHATASE"/>
    <property type="match status" value="1"/>
</dbReference>
<protein>
    <submittedName>
        <fullName evidence="2">Predicted ATP-dependent endonuclease of the OLD family, contains P-loop ATPase and TOPRIM domains</fullName>
    </submittedName>
</protein>
<organism evidence="2 3">
    <name type="scientific">Streptosporangium canum</name>
    <dbReference type="NCBI Taxonomy" id="324952"/>
    <lineage>
        <taxon>Bacteria</taxon>
        <taxon>Bacillati</taxon>
        <taxon>Actinomycetota</taxon>
        <taxon>Actinomycetes</taxon>
        <taxon>Streptosporangiales</taxon>
        <taxon>Streptosporangiaceae</taxon>
        <taxon>Streptosporangium</taxon>
    </lineage>
</organism>
<feature type="domain" description="SAP" evidence="1">
    <location>
        <begin position="123"/>
        <end position="157"/>
    </location>
</feature>
<dbReference type="InterPro" id="IPR041685">
    <property type="entry name" value="AAA_GajA/Old/RecF-like"/>
</dbReference>
<dbReference type="GeneID" id="96300112"/>
<dbReference type="SUPFAM" id="SSF52540">
    <property type="entry name" value="P-loop containing nucleoside triphosphate hydrolases"/>
    <property type="match status" value="1"/>
</dbReference>
<reference evidence="3" key="1">
    <citation type="submission" date="2016-10" db="EMBL/GenBank/DDBJ databases">
        <authorList>
            <person name="Varghese N."/>
            <person name="Submissions S."/>
        </authorList>
    </citation>
    <scope>NUCLEOTIDE SEQUENCE [LARGE SCALE GENOMIC DNA]</scope>
    <source>
        <strain evidence="3">CGMCC 4.2126</strain>
    </source>
</reference>
<dbReference type="InterPro" id="IPR027417">
    <property type="entry name" value="P-loop_NTPase"/>
</dbReference>
<proteinExistence type="predicted"/>
<dbReference type="InterPro" id="IPR051396">
    <property type="entry name" value="Bact_Antivir_Def_Nuclease"/>
</dbReference>
<dbReference type="InterPro" id="IPR003034">
    <property type="entry name" value="SAP_dom"/>
</dbReference>
<name>A0A1I3VW65_9ACTN</name>
<dbReference type="EMBL" id="FOQY01000015">
    <property type="protein sequence ID" value="SFJ98496.1"/>
    <property type="molecule type" value="Genomic_DNA"/>
</dbReference>
<evidence type="ECO:0000259" key="1">
    <source>
        <dbReference type="PROSITE" id="PS50800"/>
    </source>
</evidence>
<keyword evidence="3" id="KW-1185">Reference proteome</keyword>
<dbReference type="GO" id="GO:0005524">
    <property type="term" value="F:ATP binding"/>
    <property type="evidence" value="ECO:0007669"/>
    <property type="project" value="InterPro"/>
</dbReference>
<evidence type="ECO:0000313" key="2">
    <source>
        <dbReference type="EMBL" id="SFJ98496.1"/>
    </source>
</evidence>